<name>A0ABQ1MG94_9BACT</name>
<dbReference type="InterPro" id="IPR014755">
    <property type="entry name" value="Cu-Rt/internalin_Ig-like"/>
</dbReference>
<dbReference type="Proteomes" id="UP000636010">
    <property type="component" value="Unassembled WGS sequence"/>
</dbReference>
<proteinExistence type="predicted"/>
<feature type="domain" description="LTD" evidence="3">
    <location>
        <begin position="319"/>
        <end position="442"/>
    </location>
</feature>
<evidence type="ECO:0000259" key="3">
    <source>
        <dbReference type="PROSITE" id="PS51841"/>
    </source>
</evidence>
<protein>
    <recommendedName>
        <fullName evidence="3">LTD domain-containing protein</fullName>
    </recommendedName>
</protein>
<evidence type="ECO:0000313" key="4">
    <source>
        <dbReference type="EMBL" id="GGC39230.1"/>
    </source>
</evidence>
<organism evidence="4 5">
    <name type="scientific">Marivirga lumbricoides</name>
    <dbReference type="NCBI Taxonomy" id="1046115"/>
    <lineage>
        <taxon>Bacteria</taxon>
        <taxon>Pseudomonadati</taxon>
        <taxon>Bacteroidota</taxon>
        <taxon>Cytophagia</taxon>
        <taxon>Cytophagales</taxon>
        <taxon>Marivirgaceae</taxon>
        <taxon>Marivirga</taxon>
    </lineage>
</organism>
<feature type="domain" description="LTD" evidence="3">
    <location>
        <begin position="945"/>
        <end position="1069"/>
    </location>
</feature>
<feature type="signal peptide" evidence="2">
    <location>
        <begin position="1"/>
        <end position="21"/>
    </location>
</feature>
<feature type="chain" id="PRO_5045244639" description="LTD domain-containing protein" evidence="2">
    <location>
        <begin position="22"/>
        <end position="1228"/>
    </location>
</feature>
<accession>A0ABQ1MG94</accession>
<dbReference type="InterPro" id="IPR036415">
    <property type="entry name" value="Lamin_tail_dom_sf"/>
</dbReference>
<keyword evidence="5" id="KW-1185">Reference proteome</keyword>
<dbReference type="RefSeq" id="WP_188464081.1">
    <property type="nucleotide sequence ID" value="NZ_BAABHU010000008.1"/>
</dbReference>
<dbReference type="Gene3D" id="2.60.40.1260">
    <property type="entry name" value="Lamin Tail domain"/>
    <property type="match status" value="1"/>
</dbReference>
<dbReference type="PROSITE" id="PS51841">
    <property type="entry name" value="LTD"/>
    <property type="match status" value="2"/>
</dbReference>
<reference evidence="5" key="1">
    <citation type="journal article" date="2019" name="Int. J. Syst. Evol. Microbiol.">
        <title>The Global Catalogue of Microorganisms (GCM) 10K type strain sequencing project: providing services to taxonomists for standard genome sequencing and annotation.</title>
        <authorList>
            <consortium name="The Broad Institute Genomics Platform"/>
            <consortium name="The Broad Institute Genome Sequencing Center for Infectious Disease"/>
            <person name="Wu L."/>
            <person name="Ma J."/>
        </authorList>
    </citation>
    <scope>NUCLEOTIDE SEQUENCE [LARGE SCALE GENOMIC DNA]</scope>
    <source>
        <strain evidence="5">CGMCC 1.10832</strain>
    </source>
</reference>
<dbReference type="Pfam" id="PF00932">
    <property type="entry name" value="LTD"/>
    <property type="match status" value="3"/>
</dbReference>
<dbReference type="InterPro" id="IPR001322">
    <property type="entry name" value="Lamin_tail_dom"/>
</dbReference>
<gene>
    <name evidence="4" type="ORF">GCM10011506_25900</name>
</gene>
<dbReference type="EMBL" id="BMEC01000008">
    <property type="protein sequence ID" value="GGC39230.1"/>
    <property type="molecule type" value="Genomic_DNA"/>
</dbReference>
<dbReference type="Pfam" id="PF13205">
    <property type="entry name" value="Big_5"/>
    <property type="match status" value="1"/>
</dbReference>
<evidence type="ECO:0000256" key="2">
    <source>
        <dbReference type="SAM" id="SignalP"/>
    </source>
</evidence>
<comment type="caution">
    <text evidence="4">The sequence shown here is derived from an EMBL/GenBank/DDBJ whole genome shotgun (WGS) entry which is preliminary data.</text>
</comment>
<evidence type="ECO:0000256" key="1">
    <source>
        <dbReference type="ARBA" id="ARBA00022729"/>
    </source>
</evidence>
<dbReference type="Gene3D" id="2.60.40.1220">
    <property type="match status" value="4"/>
</dbReference>
<keyword evidence="1 2" id="KW-0732">Signal</keyword>
<dbReference type="Gene3D" id="2.60.40.4070">
    <property type="match status" value="1"/>
</dbReference>
<sequence>MTIKGLLSILLINLPFSTSLAQVVKDEFTDGNFTENPIWQSTHASFKVNENLQLQLDFTSDNLEPAYISTSFDSTNLEDKEWRFDIKLDFAPSASNKVVIYLASSNSNLLDFKNTGSLQEGYFLEIGENGSNDAVSLFYRNGSSTELIARGIDGQFSNAFEVRIRVRRDAEANWEIAVADFGSENFTVTATGTDSQFNIAENLGFICYFTSSRKNKFYFDNVYFGDFIFDTTPPEIISNTVKSSNSLQLLASEAIDPATAINANFSLSPGNIMPENVTLNRDSISLQFASNFISGTEYFLSVINLSDLSGNIMKDSTITFLYFEVEEAEERDIVISEFFADPTPTMGLPEAEFVELYNRSDKYISLENWKISDNTSSEGLLPEFILAPQQFVILTASSSLGDYQTFGQTISPSRWPALNNSGDSITIFSSKKKVIDALAYTSEWYQDEEKAEGGYSLELINPNLNCFDASNWIASESANGGTPGNINSVNNASFTGTAPKITNFNISGKDSLTIIFDKSMDLNSLEIATYSINPALAVEEIIVSPEEQNRVLLILSDGFIVGETYTVSVNSVVDCNGNSAENLSFEFIFDNVAPAVSELIFLSDSILLIQFDEPLEINSAEDIEHFNLSPETIINEATLFSKNEIILVFRKALVQDQQYDLTISGVADVFGNTIINNTSSFIFKAPLQAGFNDLLITEVMAKPIPDQVLPNAEYFEIYNTTNRTISLSGLKYSDSRDTLELGLDYIKPNEYLIVCPNSNIHFFKPYGRVMGISPWLNLNNSGDELSLYTSGFQTIHQVFYNDSWYKEDFKKEEGGWSLEMIDTNNPCEGFSNWTASRAKIKGTPGAENSVKEDNRDSFGPEIEKAFAPSETVVIVYFNEPINPEKLRVDQFSIEPLIPIFQVNMVSSKVIRIELEENIKLKTAYTLSANNLTDCAGNIIDAENSVTFSLVEEAIQNDIVLNEILYDPRRGGVDFIELYNRSDKYINLRNWLLKGPTGEVVPFPDDNIVMAPGDILAITTDVTTLVAQYPNSAQQENIVSADLPAFPNKYGRAEIISASGNLKESFNYSDDLHVPFLRTVDGVSLERISPEAAIEAADSWVSAASASGYATPGAINSRLTDENISFGTVKANPKTFAHNAPGRNYTLINYEIEDAGNLATIKVFDVSGTLIKTLANNETLNTTGFYRWDGDDDQGRKVRTGYYVIYFELFSGNGNTQVIKERVAVGANF</sequence>
<dbReference type="SUPFAM" id="SSF74853">
    <property type="entry name" value="Lamin A/C globular tail domain"/>
    <property type="match status" value="2"/>
</dbReference>
<evidence type="ECO:0000313" key="5">
    <source>
        <dbReference type="Proteomes" id="UP000636010"/>
    </source>
</evidence>
<dbReference type="InterPro" id="IPR032812">
    <property type="entry name" value="SbsA_Ig"/>
</dbReference>